<protein>
    <submittedName>
        <fullName evidence="1">Uncharacterized protein</fullName>
    </submittedName>
</protein>
<reference evidence="1 2" key="1">
    <citation type="submission" date="2015-11" db="EMBL/GenBank/DDBJ databases">
        <authorList>
            <person name="Varghese N."/>
        </authorList>
    </citation>
    <scope>NUCLEOTIDE SEQUENCE [LARGE SCALE GENOMIC DNA]</scope>
    <source>
        <strain evidence="1 2">JGI-24</strain>
    </source>
</reference>
<dbReference type="Proteomes" id="UP000243065">
    <property type="component" value="Unassembled WGS sequence"/>
</dbReference>
<accession>A0A656D8J5</accession>
<dbReference type="AlphaFoldDB" id="A0A656D8J5"/>
<gene>
    <name evidence="1" type="ORF">JGI24_00781</name>
</gene>
<keyword evidence="2" id="KW-1185">Reference proteome</keyword>
<proteinExistence type="predicted"/>
<evidence type="ECO:0000313" key="2">
    <source>
        <dbReference type="Proteomes" id="UP000243065"/>
    </source>
</evidence>
<dbReference type="EMBL" id="CZVU01000028">
    <property type="protein sequence ID" value="CUT00484.1"/>
    <property type="molecule type" value="Genomic_DNA"/>
</dbReference>
<evidence type="ECO:0000313" key="1">
    <source>
        <dbReference type="EMBL" id="CUT00484.1"/>
    </source>
</evidence>
<sequence>MDLPYQAQVNPCDLLTKKEVENALSGDFGSVTVVDVEIEKDQPRCVCWYSYYEGGKAGRHHSVGVYYSRGKKALEMLEWVKERTRKGSTIYDQETESISSLGDEAYWTGGNRLVVRVKNGVREIYPLTFKGAGIKMAKIAIQRIK</sequence>
<organism evidence="1 2">
    <name type="scientific">Kryptobacter tengchongensis</name>
    <dbReference type="NCBI Taxonomy" id="1643429"/>
    <lineage>
        <taxon>Bacteria</taxon>
        <taxon>Pseudomonadati</taxon>
        <taxon>Candidatus Kryptoniota</taxon>
        <taxon>Candidatus Kryptobacter</taxon>
    </lineage>
</organism>
<name>A0A656D8J5_KRYT1</name>